<dbReference type="AlphaFoldDB" id="A0AAV2BQG3"/>
<evidence type="ECO:0000313" key="2">
    <source>
        <dbReference type="Proteomes" id="UP001497382"/>
    </source>
</evidence>
<dbReference type="Proteomes" id="UP001497382">
    <property type="component" value="Unassembled WGS sequence"/>
</dbReference>
<accession>A0AAV2BQG3</accession>
<keyword evidence="2" id="KW-1185">Reference proteome</keyword>
<comment type="caution">
    <text evidence="1">The sequence shown here is derived from an EMBL/GenBank/DDBJ whole genome shotgun (WGS) entry which is preliminary data.</text>
</comment>
<protein>
    <submittedName>
        <fullName evidence="1">Uncharacterized protein</fullName>
    </submittedName>
</protein>
<name>A0AAV2BQG3_9ARAC</name>
<gene>
    <name evidence="1" type="ORF">LARSCL_LOCUS20879</name>
</gene>
<reference evidence="1 2" key="1">
    <citation type="submission" date="2024-04" db="EMBL/GenBank/DDBJ databases">
        <authorList>
            <person name="Rising A."/>
            <person name="Reimegard J."/>
            <person name="Sonavane S."/>
            <person name="Akerstrom W."/>
            <person name="Nylinder S."/>
            <person name="Hedman E."/>
            <person name="Kallberg Y."/>
        </authorList>
    </citation>
    <scope>NUCLEOTIDE SEQUENCE [LARGE SCALE GENOMIC DNA]</scope>
</reference>
<evidence type="ECO:0000313" key="1">
    <source>
        <dbReference type="EMBL" id="CAL1298525.1"/>
    </source>
</evidence>
<organism evidence="1 2">
    <name type="scientific">Larinioides sclopetarius</name>
    <dbReference type="NCBI Taxonomy" id="280406"/>
    <lineage>
        <taxon>Eukaryota</taxon>
        <taxon>Metazoa</taxon>
        <taxon>Ecdysozoa</taxon>
        <taxon>Arthropoda</taxon>
        <taxon>Chelicerata</taxon>
        <taxon>Arachnida</taxon>
        <taxon>Araneae</taxon>
        <taxon>Araneomorphae</taxon>
        <taxon>Entelegynae</taxon>
        <taxon>Araneoidea</taxon>
        <taxon>Araneidae</taxon>
        <taxon>Larinioides</taxon>
    </lineage>
</organism>
<sequence length="49" mass="5743">MSLSDYFIDRFYILRGIPQGIPTIKILRMSIQIATTFTNLYPRHNQGLQ</sequence>
<dbReference type="EMBL" id="CAXIEN010000464">
    <property type="protein sequence ID" value="CAL1298525.1"/>
    <property type="molecule type" value="Genomic_DNA"/>
</dbReference>
<proteinExistence type="predicted"/>